<dbReference type="InterPro" id="IPR036380">
    <property type="entry name" value="Isochorismatase-like_sf"/>
</dbReference>
<proteinExistence type="inferred from homology"/>
<keyword evidence="5" id="KW-1185">Reference proteome</keyword>
<dbReference type="OMA" id="HATYDRI"/>
<keyword evidence="2" id="KW-0378">Hydrolase</keyword>
<gene>
    <name evidence="4" type="ORF">ASPBRDRAFT_154052</name>
</gene>
<dbReference type="InterPro" id="IPR050272">
    <property type="entry name" value="Isochorismatase-like_hydrls"/>
</dbReference>
<dbReference type="Gene3D" id="3.40.50.850">
    <property type="entry name" value="Isochorismatase-like"/>
    <property type="match status" value="1"/>
</dbReference>
<dbReference type="STRING" id="767769.A0A1L9UHC8"/>
<dbReference type="InterPro" id="IPR000868">
    <property type="entry name" value="Isochorismatase-like_dom"/>
</dbReference>
<dbReference type="PANTHER" id="PTHR43540:SF6">
    <property type="entry name" value="ISOCHORISMATASE-LIKE DOMAIN-CONTAINING PROTEIN"/>
    <property type="match status" value="1"/>
</dbReference>
<comment type="similarity">
    <text evidence="1">Belongs to the isochorismatase family.</text>
</comment>
<dbReference type="GeneID" id="93571862"/>
<dbReference type="PANTHER" id="PTHR43540">
    <property type="entry name" value="PEROXYUREIDOACRYLATE/UREIDOACRYLATE AMIDOHYDROLASE-RELATED"/>
    <property type="match status" value="1"/>
</dbReference>
<reference evidence="5" key="1">
    <citation type="journal article" date="2017" name="Genome Biol.">
        <title>Comparative genomics reveals high biological diversity and specific adaptations in the industrially and medically important fungal genus Aspergillus.</title>
        <authorList>
            <person name="de Vries R.P."/>
            <person name="Riley R."/>
            <person name="Wiebenga A."/>
            <person name="Aguilar-Osorio G."/>
            <person name="Amillis S."/>
            <person name="Uchima C.A."/>
            <person name="Anderluh G."/>
            <person name="Asadollahi M."/>
            <person name="Askin M."/>
            <person name="Barry K."/>
            <person name="Battaglia E."/>
            <person name="Bayram O."/>
            <person name="Benocci T."/>
            <person name="Braus-Stromeyer S.A."/>
            <person name="Caldana C."/>
            <person name="Canovas D."/>
            <person name="Cerqueira G.C."/>
            <person name="Chen F."/>
            <person name="Chen W."/>
            <person name="Choi C."/>
            <person name="Clum A."/>
            <person name="Dos Santos R.A."/>
            <person name="Damasio A.R."/>
            <person name="Diallinas G."/>
            <person name="Emri T."/>
            <person name="Fekete E."/>
            <person name="Flipphi M."/>
            <person name="Freyberg S."/>
            <person name="Gallo A."/>
            <person name="Gournas C."/>
            <person name="Habgood R."/>
            <person name="Hainaut M."/>
            <person name="Harispe M.L."/>
            <person name="Henrissat B."/>
            <person name="Hilden K.S."/>
            <person name="Hope R."/>
            <person name="Hossain A."/>
            <person name="Karabika E."/>
            <person name="Karaffa L."/>
            <person name="Karanyi Z."/>
            <person name="Krasevec N."/>
            <person name="Kuo A."/>
            <person name="Kusch H."/>
            <person name="LaButti K."/>
            <person name="Lagendijk E.L."/>
            <person name="Lapidus A."/>
            <person name="Levasseur A."/>
            <person name="Lindquist E."/>
            <person name="Lipzen A."/>
            <person name="Logrieco A.F."/>
            <person name="MacCabe A."/>
            <person name="Maekelae M.R."/>
            <person name="Malavazi I."/>
            <person name="Melin P."/>
            <person name="Meyer V."/>
            <person name="Mielnichuk N."/>
            <person name="Miskei M."/>
            <person name="Molnar A.P."/>
            <person name="Mule G."/>
            <person name="Ngan C.Y."/>
            <person name="Orejas M."/>
            <person name="Orosz E."/>
            <person name="Ouedraogo J.P."/>
            <person name="Overkamp K.M."/>
            <person name="Park H.-S."/>
            <person name="Perrone G."/>
            <person name="Piumi F."/>
            <person name="Punt P.J."/>
            <person name="Ram A.F."/>
            <person name="Ramon A."/>
            <person name="Rauscher S."/>
            <person name="Record E."/>
            <person name="Riano-Pachon D.M."/>
            <person name="Robert V."/>
            <person name="Roehrig J."/>
            <person name="Ruller R."/>
            <person name="Salamov A."/>
            <person name="Salih N.S."/>
            <person name="Samson R.A."/>
            <person name="Sandor E."/>
            <person name="Sanguinetti M."/>
            <person name="Schuetze T."/>
            <person name="Sepcic K."/>
            <person name="Shelest E."/>
            <person name="Sherlock G."/>
            <person name="Sophianopoulou V."/>
            <person name="Squina F.M."/>
            <person name="Sun H."/>
            <person name="Susca A."/>
            <person name="Todd R.B."/>
            <person name="Tsang A."/>
            <person name="Unkles S.E."/>
            <person name="van de Wiele N."/>
            <person name="van Rossen-Uffink D."/>
            <person name="Oliveira J.V."/>
            <person name="Vesth T.C."/>
            <person name="Visser J."/>
            <person name="Yu J.-H."/>
            <person name="Zhou M."/>
            <person name="Andersen M.R."/>
            <person name="Archer D.B."/>
            <person name="Baker S.E."/>
            <person name="Benoit I."/>
            <person name="Brakhage A.A."/>
            <person name="Braus G.H."/>
            <person name="Fischer R."/>
            <person name="Frisvad J.C."/>
            <person name="Goldman G.H."/>
            <person name="Houbraken J."/>
            <person name="Oakley B."/>
            <person name="Pocsi I."/>
            <person name="Scazzocchio C."/>
            <person name="Seiboth B."/>
            <person name="vanKuyk P.A."/>
            <person name="Wortman J."/>
            <person name="Dyer P.S."/>
            <person name="Grigoriev I.V."/>
        </authorList>
    </citation>
    <scope>NUCLEOTIDE SEQUENCE [LARGE SCALE GENOMIC DNA]</scope>
    <source>
        <strain evidence="5">CBS 101740 / IMI 381727 / IBT 21946</strain>
    </source>
</reference>
<dbReference type="RefSeq" id="XP_067478334.1">
    <property type="nucleotide sequence ID" value="XM_067619374.1"/>
</dbReference>
<dbReference type="Proteomes" id="UP000184499">
    <property type="component" value="Unassembled WGS sequence"/>
</dbReference>
<sequence length="195" mass="21497">MPRSAIFVIDIQKHLAVDPETRVPQADRVIKASEEILQTARSIKDSNGNSSDPLIVFVQHEETPNDGALVKGTEPWELVFHPRAEVEGEILVAKNTRDTFKSNRDLAQRLRDANVTEIVAFGIQSDACVEATCTGALAAGFHVTVLAGAHSTYDADGKTAQEIEREVELRLSTRGARVVRWEKAIAKWVEKQQVA</sequence>
<dbReference type="SUPFAM" id="SSF52499">
    <property type="entry name" value="Isochorismatase-like hydrolases"/>
    <property type="match status" value="1"/>
</dbReference>
<dbReference type="GO" id="GO:0016787">
    <property type="term" value="F:hydrolase activity"/>
    <property type="evidence" value="ECO:0007669"/>
    <property type="project" value="UniProtKB-KW"/>
</dbReference>
<dbReference type="OrthoDB" id="245563at2759"/>
<evidence type="ECO:0000313" key="4">
    <source>
        <dbReference type="EMBL" id="OJJ71086.1"/>
    </source>
</evidence>
<dbReference type="AlphaFoldDB" id="A0A1L9UHC8"/>
<name>A0A1L9UHC8_ASPBC</name>
<evidence type="ECO:0000256" key="1">
    <source>
        <dbReference type="ARBA" id="ARBA00006336"/>
    </source>
</evidence>
<feature type="domain" description="Isochorismatase-like" evidence="3">
    <location>
        <begin position="4"/>
        <end position="164"/>
    </location>
</feature>
<evidence type="ECO:0000259" key="3">
    <source>
        <dbReference type="Pfam" id="PF00857"/>
    </source>
</evidence>
<organism evidence="4 5">
    <name type="scientific">Aspergillus brasiliensis (strain CBS 101740 / IMI 381727 / IBT 21946)</name>
    <dbReference type="NCBI Taxonomy" id="767769"/>
    <lineage>
        <taxon>Eukaryota</taxon>
        <taxon>Fungi</taxon>
        <taxon>Dikarya</taxon>
        <taxon>Ascomycota</taxon>
        <taxon>Pezizomycotina</taxon>
        <taxon>Eurotiomycetes</taxon>
        <taxon>Eurotiomycetidae</taxon>
        <taxon>Eurotiales</taxon>
        <taxon>Aspergillaceae</taxon>
        <taxon>Aspergillus</taxon>
        <taxon>Aspergillus subgen. Circumdati</taxon>
    </lineage>
</organism>
<evidence type="ECO:0000313" key="5">
    <source>
        <dbReference type="Proteomes" id="UP000184499"/>
    </source>
</evidence>
<protein>
    <recommendedName>
        <fullName evidence="3">Isochorismatase-like domain-containing protein</fullName>
    </recommendedName>
</protein>
<dbReference type="EMBL" id="KV878685">
    <property type="protein sequence ID" value="OJJ71086.1"/>
    <property type="molecule type" value="Genomic_DNA"/>
</dbReference>
<accession>A0A1L9UHC8</accession>
<evidence type="ECO:0000256" key="2">
    <source>
        <dbReference type="ARBA" id="ARBA00022801"/>
    </source>
</evidence>
<dbReference type="VEuPathDB" id="FungiDB:ASPBRDRAFT_154052"/>
<dbReference type="Pfam" id="PF00857">
    <property type="entry name" value="Isochorismatase"/>
    <property type="match status" value="1"/>
</dbReference>